<dbReference type="InterPro" id="IPR018357">
    <property type="entry name" value="Hexapep_transf_CS"/>
</dbReference>
<gene>
    <name evidence="5" type="ORF">ABID37_001488</name>
</gene>
<dbReference type="CDD" id="cd03349">
    <property type="entry name" value="LbH_XAT"/>
    <property type="match status" value="1"/>
</dbReference>
<accession>A0ABV2MWT9</accession>
<keyword evidence="6" id="KW-1185">Reference proteome</keyword>
<dbReference type="Proteomes" id="UP001549076">
    <property type="component" value="Unassembled WGS sequence"/>
</dbReference>
<dbReference type="EMBL" id="JBEPML010000004">
    <property type="protein sequence ID" value="MET3791280.1"/>
    <property type="molecule type" value="Genomic_DNA"/>
</dbReference>
<dbReference type="InterPro" id="IPR017694">
    <property type="entry name" value="Phosphonate_tfrase_rpt"/>
</dbReference>
<organism evidence="5 6">
    <name type="scientific">Aquamicrobium terrae</name>
    <dbReference type="NCBI Taxonomy" id="1324945"/>
    <lineage>
        <taxon>Bacteria</taxon>
        <taxon>Pseudomonadati</taxon>
        <taxon>Pseudomonadota</taxon>
        <taxon>Alphaproteobacteria</taxon>
        <taxon>Hyphomicrobiales</taxon>
        <taxon>Phyllobacteriaceae</taxon>
        <taxon>Aquamicrobium</taxon>
    </lineage>
</organism>
<keyword evidence="2" id="KW-0808">Transferase</keyword>
<evidence type="ECO:0000313" key="5">
    <source>
        <dbReference type="EMBL" id="MET3791280.1"/>
    </source>
</evidence>
<comment type="caution">
    <text evidence="5">The sequence shown here is derived from an EMBL/GenBank/DDBJ whole genome shotgun (WGS) entry which is preliminary data.</text>
</comment>
<dbReference type="PANTHER" id="PTHR43300:SF11">
    <property type="entry name" value="ACETYLTRANSFERASE RV3034C-RELATED"/>
    <property type="match status" value="1"/>
</dbReference>
<evidence type="ECO:0000256" key="1">
    <source>
        <dbReference type="ARBA" id="ARBA00007274"/>
    </source>
</evidence>
<evidence type="ECO:0000256" key="3">
    <source>
        <dbReference type="ARBA" id="ARBA00022737"/>
    </source>
</evidence>
<dbReference type="NCBIfam" id="TIGR03308">
    <property type="entry name" value="phn_thr-fam"/>
    <property type="match status" value="1"/>
</dbReference>
<evidence type="ECO:0000256" key="2">
    <source>
        <dbReference type="ARBA" id="ARBA00022679"/>
    </source>
</evidence>
<dbReference type="InterPro" id="IPR011004">
    <property type="entry name" value="Trimer_LpxA-like_sf"/>
</dbReference>
<keyword evidence="4" id="KW-0012">Acyltransferase</keyword>
<dbReference type="PROSITE" id="PS00101">
    <property type="entry name" value="HEXAPEP_TRANSFERASES"/>
    <property type="match status" value="1"/>
</dbReference>
<dbReference type="Pfam" id="PF00132">
    <property type="entry name" value="Hexapep"/>
    <property type="match status" value="1"/>
</dbReference>
<dbReference type="InterPro" id="IPR001451">
    <property type="entry name" value="Hexapep"/>
</dbReference>
<proteinExistence type="inferred from homology"/>
<evidence type="ECO:0000313" key="6">
    <source>
        <dbReference type="Proteomes" id="UP001549076"/>
    </source>
</evidence>
<comment type="similarity">
    <text evidence="1">Belongs to the transferase hexapeptide repeat family.</text>
</comment>
<dbReference type="PANTHER" id="PTHR43300">
    <property type="entry name" value="ACETYLTRANSFERASE"/>
    <property type="match status" value="1"/>
</dbReference>
<keyword evidence="3" id="KW-0677">Repeat</keyword>
<dbReference type="InterPro" id="IPR050179">
    <property type="entry name" value="Trans_hexapeptide_repeat"/>
</dbReference>
<protein>
    <submittedName>
        <fullName evidence="5">Phosphonate metabolism protein (Transferase hexapeptide repeat family)</fullName>
    </submittedName>
</protein>
<evidence type="ECO:0000256" key="4">
    <source>
        <dbReference type="ARBA" id="ARBA00023315"/>
    </source>
</evidence>
<name>A0ABV2MWT9_9HYPH</name>
<dbReference type="Gene3D" id="2.160.10.10">
    <property type="entry name" value="Hexapeptide repeat proteins"/>
    <property type="match status" value="1"/>
</dbReference>
<reference evidence="5 6" key="1">
    <citation type="submission" date="2024-06" db="EMBL/GenBank/DDBJ databases">
        <title>Genomic Encyclopedia of Type Strains, Phase IV (KMG-IV): sequencing the most valuable type-strain genomes for metagenomic binning, comparative biology and taxonomic classification.</title>
        <authorList>
            <person name="Goeker M."/>
        </authorList>
    </citation>
    <scope>NUCLEOTIDE SEQUENCE [LARGE SCALE GENOMIC DNA]</scope>
    <source>
        <strain evidence="5 6">DSM 27865</strain>
    </source>
</reference>
<sequence length="234" mass="26107">MTMTRLSETPVVHPTARLENCRLGRYTEVAEGGRLVETELGDYSYVMENCQAWCVTIGKFSNIAAAVRINATHHPMARATLHHFTYRASDYFDDAGHEAEFFAARRARRVHIGHDTWIGHGVTILPGVTIGDGAVVGAGAVVTKDVAPYTIVAGVPARLVRERFPAAVGQRLQALAWWDWPHQRLRAALDDFRNLGIEEFLERHEHAAWPVETVNRHRTDMSATTGRHVPALEP</sequence>
<dbReference type="SUPFAM" id="SSF51161">
    <property type="entry name" value="Trimeric LpxA-like enzymes"/>
    <property type="match status" value="1"/>
</dbReference>